<evidence type="ECO:0000256" key="2">
    <source>
        <dbReference type="ARBA" id="ARBA00022737"/>
    </source>
</evidence>
<feature type="non-terminal residue" evidence="3">
    <location>
        <position position="1"/>
    </location>
</feature>
<dbReference type="Proteomes" id="UP000685013">
    <property type="component" value="Chromosome 4"/>
</dbReference>
<sequence>MAENGSNPKPAVAAALQNCRETHRPSVSAARLEAESVTPSFVLGQNDPVCEILTGLNSFGFRAYVGGCNFRTVVSTLSETVVDGVLESLNIQNPDVAVAFFYLLRNKYGFRHSGFSQLAVSHILAGKGRFKELHCVIKQLVEEQGSGSASSFCDLLLNKFRNWDSNGVVWDMLAFAYSRHEMIHDALFVIAKMKDLNLQASVPTYNSLLHNLRHTDVMWDICNEIKASGAPQSEYTTSILIHGLCAQSKLQDAISFLQDSNEVVGPSIVSINTVMSKFCKVGLVDVARFHG</sequence>
<evidence type="ECO:0000313" key="3">
    <source>
        <dbReference type="EMBL" id="KAG6601357.1"/>
    </source>
</evidence>
<dbReference type="EMBL" id="JAGKQH010000004">
    <property type="protein sequence ID" value="KAG6601357.1"/>
    <property type="molecule type" value="Genomic_DNA"/>
</dbReference>
<evidence type="ECO:0000313" key="4">
    <source>
        <dbReference type="Proteomes" id="UP000685013"/>
    </source>
</evidence>
<keyword evidence="2" id="KW-0677">Repeat</keyword>
<name>A0AAV6NSL2_9ROSI</name>
<dbReference type="AlphaFoldDB" id="A0AAV6NSL2"/>
<protein>
    <submittedName>
        <fullName evidence="3">Pentatricopeptide repeat-containing protein</fullName>
    </submittedName>
</protein>
<organism evidence="3 4">
    <name type="scientific">Cucurbita argyrosperma subsp. sororia</name>
    <dbReference type="NCBI Taxonomy" id="37648"/>
    <lineage>
        <taxon>Eukaryota</taxon>
        <taxon>Viridiplantae</taxon>
        <taxon>Streptophyta</taxon>
        <taxon>Embryophyta</taxon>
        <taxon>Tracheophyta</taxon>
        <taxon>Spermatophyta</taxon>
        <taxon>Magnoliopsida</taxon>
        <taxon>eudicotyledons</taxon>
        <taxon>Gunneridae</taxon>
        <taxon>Pentapetalae</taxon>
        <taxon>rosids</taxon>
        <taxon>fabids</taxon>
        <taxon>Cucurbitales</taxon>
        <taxon>Cucurbitaceae</taxon>
        <taxon>Cucurbiteae</taxon>
        <taxon>Cucurbita</taxon>
    </lineage>
</organism>
<comment type="similarity">
    <text evidence="1">Belongs to the PPR family. P subfamily.</text>
</comment>
<keyword evidence="4" id="KW-1185">Reference proteome</keyword>
<dbReference type="GO" id="GO:0009507">
    <property type="term" value="C:chloroplast"/>
    <property type="evidence" value="ECO:0007669"/>
    <property type="project" value="TreeGrafter"/>
</dbReference>
<dbReference type="PANTHER" id="PTHR47936:SF1">
    <property type="entry name" value="PENTATRICOPEPTIDE REPEAT-CONTAINING PROTEIN GUN1, CHLOROPLASTIC"/>
    <property type="match status" value="1"/>
</dbReference>
<dbReference type="InterPro" id="IPR002885">
    <property type="entry name" value="PPR_rpt"/>
</dbReference>
<proteinExistence type="inferred from homology"/>
<dbReference type="Pfam" id="PF01535">
    <property type="entry name" value="PPR"/>
    <property type="match status" value="1"/>
</dbReference>
<dbReference type="PANTHER" id="PTHR47936">
    <property type="entry name" value="PPR_LONG DOMAIN-CONTAINING PROTEIN"/>
    <property type="match status" value="1"/>
</dbReference>
<comment type="caution">
    <text evidence="3">The sequence shown here is derived from an EMBL/GenBank/DDBJ whole genome shotgun (WGS) entry which is preliminary data.</text>
</comment>
<gene>
    <name evidence="3" type="ORF">SDJN03_06590</name>
</gene>
<reference evidence="3 4" key="1">
    <citation type="journal article" date="2021" name="Hortic Res">
        <title>The domestication of Cucurbita argyrosperma as revealed by the genome of its wild relative.</title>
        <authorList>
            <person name="Barrera-Redondo J."/>
            <person name="Sanchez-de la Vega G."/>
            <person name="Aguirre-Liguori J.A."/>
            <person name="Castellanos-Morales G."/>
            <person name="Gutierrez-Guerrero Y.T."/>
            <person name="Aguirre-Dugua X."/>
            <person name="Aguirre-Planter E."/>
            <person name="Tenaillon M.I."/>
            <person name="Lira-Saade R."/>
            <person name="Eguiarte L.E."/>
        </authorList>
    </citation>
    <scope>NUCLEOTIDE SEQUENCE [LARGE SCALE GENOMIC DNA]</scope>
    <source>
        <strain evidence="3">JBR-2021</strain>
    </source>
</reference>
<accession>A0AAV6NSL2</accession>
<dbReference type="GO" id="GO:0010019">
    <property type="term" value="P:chloroplast-nucleus signaling pathway"/>
    <property type="evidence" value="ECO:0007669"/>
    <property type="project" value="TreeGrafter"/>
</dbReference>
<evidence type="ECO:0000256" key="1">
    <source>
        <dbReference type="ARBA" id="ARBA00007626"/>
    </source>
</evidence>
<dbReference type="GO" id="GO:0031930">
    <property type="term" value="P:mitochondria-nucleus signaling pathway"/>
    <property type="evidence" value="ECO:0007669"/>
    <property type="project" value="TreeGrafter"/>
</dbReference>